<gene>
    <name evidence="2" type="ORF">H7J73_20670</name>
</gene>
<dbReference type="Proteomes" id="UP001526201">
    <property type="component" value="Unassembled WGS sequence"/>
</dbReference>
<dbReference type="InterPro" id="IPR015424">
    <property type="entry name" value="PyrdxlP-dep_Trfase"/>
</dbReference>
<name>A0ABT3CG86_9MYCO</name>
<dbReference type="PANTHER" id="PTHR43586">
    <property type="entry name" value="CYSTEINE DESULFURASE"/>
    <property type="match status" value="1"/>
</dbReference>
<proteinExistence type="predicted"/>
<reference evidence="2 3" key="1">
    <citation type="journal article" date="2022" name="BMC Genomics">
        <title>Comparative genome analysis of mycobacteria focusing on tRNA and non-coding RNA.</title>
        <authorList>
            <person name="Behra P.R.K."/>
            <person name="Pettersson B.M.F."/>
            <person name="Ramesh M."/>
            <person name="Das S."/>
            <person name="Dasgupta S."/>
            <person name="Kirsebom L.A."/>
        </authorList>
    </citation>
    <scope>NUCLEOTIDE SEQUENCE [LARGE SCALE GENOMIC DNA]</scope>
    <source>
        <strain evidence="2 3">DSM 44078</strain>
    </source>
</reference>
<dbReference type="Gene3D" id="3.40.640.10">
    <property type="entry name" value="Type I PLP-dependent aspartate aminotransferase-like (Major domain)"/>
    <property type="match status" value="1"/>
</dbReference>
<dbReference type="Gene3D" id="3.90.1150.10">
    <property type="entry name" value="Aspartate Aminotransferase, domain 1"/>
    <property type="match status" value="1"/>
</dbReference>
<dbReference type="SUPFAM" id="SSF53383">
    <property type="entry name" value="PLP-dependent transferases"/>
    <property type="match status" value="1"/>
</dbReference>
<organism evidence="2 3">
    <name type="scientific">Mycolicibacterium komossense</name>
    <dbReference type="NCBI Taxonomy" id="1779"/>
    <lineage>
        <taxon>Bacteria</taxon>
        <taxon>Bacillati</taxon>
        <taxon>Actinomycetota</taxon>
        <taxon>Actinomycetes</taxon>
        <taxon>Mycobacteriales</taxon>
        <taxon>Mycobacteriaceae</taxon>
        <taxon>Mycolicibacterium</taxon>
    </lineage>
</organism>
<evidence type="ECO:0000313" key="2">
    <source>
        <dbReference type="EMBL" id="MCV7228431.1"/>
    </source>
</evidence>
<dbReference type="InterPro" id="IPR015422">
    <property type="entry name" value="PyrdxlP-dep_Trfase_small"/>
</dbReference>
<protein>
    <submittedName>
        <fullName evidence="2">Cysteine desulfurase-like protein</fullName>
    </submittedName>
</protein>
<dbReference type="InterPro" id="IPR015421">
    <property type="entry name" value="PyrdxlP-dep_Trfase_major"/>
</dbReference>
<accession>A0ABT3CG86</accession>
<evidence type="ECO:0000259" key="1">
    <source>
        <dbReference type="Pfam" id="PF00266"/>
    </source>
</evidence>
<dbReference type="InterPro" id="IPR000192">
    <property type="entry name" value="Aminotrans_V_dom"/>
</dbReference>
<dbReference type="InterPro" id="IPR011340">
    <property type="entry name" value="Cys_dSase-rel"/>
</dbReference>
<evidence type="ECO:0000313" key="3">
    <source>
        <dbReference type="Proteomes" id="UP001526201"/>
    </source>
</evidence>
<dbReference type="PANTHER" id="PTHR43586:SF21">
    <property type="entry name" value="PYRIDOXAL PHOSPHATE (PLP)-DEPENDENT ASPARTATE AMINOTRANSFERASE SUPERFAMILY"/>
    <property type="match status" value="1"/>
</dbReference>
<keyword evidence="3" id="KW-1185">Reference proteome</keyword>
<dbReference type="EMBL" id="JACKTY010000033">
    <property type="protein sequence ID" value="MCV7228431.1"/>
    <property type="molecule type" value="Genomic_DNA"/>
</dbReference>
<comment type="caution">
    <text evidence="2">The sequence shown here is derived from an EMBL/GenBank/DDBJ whole genome shotgun (WGS) entry which is preliminary data.</text>
</comment>
<sequence length="415" mass="43757">MVDKEPTLGGLISVLPALDVDALRAHFPALAGGAAHFDGPGGSQTPDTVADVIRSTLLSPLANRGVTTRAEHNAEETVVQCRRALGDLLNADPAGVIFGRSMTSLTFELSRTLAAGWRAGDEIVVTRLDHDANVRPWVIAAQRAGMVLRWAEFDPSTAELPAANIEALLSPRTRLVAVTAASNLIGTMPDIPAIAAVTHAAGALLYVDGVHYTAHHAVDVDELGADFFACSPYKFLGPHCGVVAGRPEILAQLHPDKLAPSTDQVPERFELGTLPYELMAGTTAAVDFLAALGDTGGGRRQQLVTGMAAVAQHEDGLRDTIEAALRRLPGATIYSRAQRRTPTLLVTFAGHDCARISAFLAERGVNAPAGSFYAYEAARHLGLEASGGIRIGLAPYNNADDVHRLLDALADCLIP</sequence>
<dbReference type="Pfam" id="PF00266">
    <property type="entry name" value="Aminotran_5"/>
    <property type="match status" value="1"/>
</dbReference>
<dbReference type="NCBIfam" id="TIGR01976">
    <property type="entry name" value="am_tr_V_VC1184"/>
    <property type="match status" value="1"/>
</dbReference>
<feature type="domain" description="Aminotransferase class V" evidence="1">
    <location>
        <begin position="37"/>
        <end position="405"/>
    </location>
</feature>